<dbReference type="InterPro" id="IPR036691">
    <property type="entry name" value="Endo/exonu/phosph_ase_sf"/>
</dbReference>
<dbReference type="Proteomes" id="UP001168821">
    <property type="component" value="Unassembled WGS sequence"/>
</dbReference>
<evidence type="ECO:0000313" key="2">
    <source>
        <dbReference type="Proteomes" id="UP001168821"/>
    </source>
</evidence>
<dbReference type="EMBL" id="JALNTZ010000012">
    <property type="protein sequence ID" value="KAJ3639214.1"/>
    <property type="molecule type" value="Genomic_DNA"/>
</dbReference>
<reference evidence="1" key="1">
    <citation type="journal article" date="2023" name="G3 (Bethesda)">
        <title>Whole genome assemblies of Zophobas morio and Tenebrio molitor.</title>
        <authorList>
            <person name="Kaur S."/>
            <person name="Stinson S.A."/>
            <person name="diCenzo G.C."/>
        </authorList>
    </citation>
    <scope>NUCLEOTIDE SEQUENCE</scope>
    <source>
        <strain evidence="1">QUZm001</strain>
    </source>
</reference>
<dbReference type="Gene3D" id="3.60.10.10">
    <property type="entry name" value="Endonuclease/exonuclease/phosphatase"/>
    <property type="match status" value="1"/>
</dbReference>
<evidence type="ECO:0000313" key="1">
    <source>
        <dbReference type="EMBL" id="KAJ3639214.1"/>
    </source>
</evidence>
<organism evidence="1 2">
    <name type="scientific">Zophobas morio</name>
    <dbReference type="NCBI Taxonomy" id="2755281"/>
    <lineage>
        <taxon>Eukaryota</taxon>
        <taxon>Metazoa</taxon>
        <taxon>Ecdysozoa</taxon>
        <taxon>Arthropoda</taxon>
        <taxon>Hexapoda</taxon>
        <taxon>Insecta</taxon>
        <taxon>Pterygota</taxon>
        <taxon>Neoptera</taxon>
        <taxon>Endopterygota</taxon>
        <taxon>Coleoptera</taxon>
        <taxon>Polyphaga</taxon>
        <taxon>Cucujiformia</taxon>
        <taxon>Tenebrionidae</taxon>
        <taxon>Zophobas</taxon>
    </lineage>
</organism>
<sequence length="112" mass="12304">MIRALQLNCGRAESVMNELGVVAREKGVNACLLQEPLVRNERAAGMNVFNSEWAAVVVDSKEMDIMCVEECTNEWGVCVRLDSKNGPMYVGSILSQLATSYETDLPSKSKFG</sequence>
<name>A0AA38HLE3_9CUCU</name>
<gene>
    <name evidence="1" type="ORF">Zmor_004082</name>
</gene>
<keyword evidence="2" id="KW-1185">Reference proteome</keyword>
<dbReference type="AlphaFoldDB" id="A0AA38HLE3"/>
<comment type="caution">
    <text evidence="1">The sequence shown here is derived from an EMBL/GenBank/DDBJ whole genome shotgun (WGS) entry which is preliminary data.</text>
</comment>
<proteinExistence type="predicted"/>
<accession>A0AA38HLE3</accession>
<protein>
    <submittedName>
        <fullName evidence="1">Uncharacterized protein</fullName>
    </submittedName>
</protein>